<comment type="caution">
    <text evidence="1">The sequence shown here is derived from an EMBL/GenBank/DDBJ whole genome shotgun (WGS) entry which is preliminary data.</text>
</comment>
<dbReference type="Proteomes" id="UP001564408">
    <property type="component" value="Unassembled WGS sequence"/>
</dbReference>
<organism evidence="1 2">
    <name type="scientific">Thioalkalicoccus limnaeus</name>
    <dbReference type="NCBI Taxonomy" id="120681"/>
    <lineage>
        <taxon>Bacteria</taxon>
        <taxon>Pseudomonadati</taxon>
        <taxon>Pseudomonadota</taxon>
        <taxon>Gammaproteobacteria</taxon>
        <taxon>Chromatiales</taxon>
        <taxon>Chromatiaceae</taxon>
        <taxon>Thioalkalicoccus</taxon>
    </lineage>
</organism>
<proteinExistence type="predicted"/>
<gene>
    <name evidence="1" type="ORF">ABC977_10360</name>
</gene>
<dbReference type="EMBL" id="JBDKXB010000012">
    <property type="protein sequence ID" value="MEY6432809.1"/>
    <property type="molecule type" value="Genomic_DNA"/>
</dbReference>
<evidence type="ECO:0000313" key="2">
    <source>
        <dbReference type="Proteomes" id="UP001564408"/>
    </source>
</evidence>
<sequence length="158" mass="16244">MMIRPCPLARPAGSGPTCRVPVRRAAPLLVVLALFGCATSEPRPVLYPNAHYQSVGDAAARRDIHDCRRQARAFGTAGGQGGEIARGTASGALIGGAAAGAWGAVRGDAAERAVAGAAAGGAGGLARGVVRASEPPPLYRNFVQRCLRERGYDVIGWR</sequence>
<keyword evidence="2" id="KW-1185">Reference proteome</keyword>
<protein>
    <recommendedName>
        <fullName evidence="3">Glycine-zipper-containing OmpA-like membrane domain-containing protein</fullName>
    </recommendedName>
</protein>
<dbReference type="RefSeq" id="WP_369667196.1">
    <property type="nucleotide sequence ID" value="NZ_JBDKXB010000012.1"/>
</dbReference>
<name>A0ABV4BE69_9GAMM</name>
<evidence type="ECO:0000313" key="1">
    <source>
        <dbReference type="EMBL" id="MEY6432809.1"/>
    </source>
</evidence>
<evidence type="ECO:0008006" key="3">
    <source>
        <dbReference type="Google" id="ProtNLM"/>
    </source>
</evidence>
<reference evidence="1 2" key="1">
    <citation type="submission" date="2024-05" db="EMBL/GenBank/DDBJ databases">
        <title>Genome Sequence and Characterization of the New Strain Purple Sulfur Bacterium of Genus Thioalkalicoccus.</title>
        <authorList>
            <person name="Bryantseva I.A."/>
            <person name="Kyndt J.A."/>
            <person name="Imhoff J.F."/>
        </authorList>
    </citation>
    <scope>NUCLEOTIDE SEQUENCE [LARGE SCALE GENOMIC DNA]</scope>
    <source>
        <strain evidence="1 2">Um2</strain>
    </source>
</reference>
<accession>A0ABV4BE69</accession>